<evidence type="ECO:0000313" key="3">
    <source>
        <dbReference type="Proteomes" id="UP000886595"/>
    </source>
</evidence>
<proteinExistence type="predicted"/>
<sequence>MNPDEDKKAVSSTNSCKSVSERLEQESEYPSYTPLLAKILEGLLSRSEGGDKISHHEEMIDAANEVVRSVDVDELARFLLNKSEPE</sequence>
<evidence type="ECO:0000313" key="2">
    <source>
        <dbReference type="EMBL" id="KAG2240696.1"/>
    </source>
</evidence>
<gene>
    <name evidence="2" type="ORF">Bca52824_097105</name>
</gene>
<dbReference type="Gene3D" id="1.25.40.710">
    <property type="match status" value="1"/>
</dbReference>
<keyword evidence="3" id="KW-1185">Reference proteome</keyword>
<reference evidence="2 3" key="1">
    <citation type="submission" date="2020-02" db="EMBL/GenBank/DDBJ databases">
        <authorList>
            <person name="Ma Q."/>
            <person name="Huang Y."/>
            <person name="Song X."/>
            <person name="Pei D."/>
        </authorList>
    </citation>
    <scope>NUCLEOTIDE SEQUENCE [LARGE SCALE GENOMIC DNA]</scope>
    <source>
        <strain evidence="2">Sxm20200214</strain>
        <tissue evidence="2">Leaf</tissue>
    </source>
</reference>
<evidence type="ECO:0000256" key="1">
    <source>
        <dbReference type="SAM" id="MobiDB-lite"/>
    </source>
</evidence>
<protein>
    <submittedName>
        <fullName evidence="2">Uncharacterized protein</fullName>
    </submittedName>
</protein>
<dbReference type="OrthoDB" id="10256524at2759"/>
<comment type="caution">
    <text evidence="2">The sequence shown here is derived from an EMBL/GenBank/DDBJ whole genome shotgun (WGS) entry which is preliminary data.</text>
</comment>
<accession>A0A8X7THR6</accession>
<dbReference type="AlphaFoldDB" id="A0A8X7THR6"/>
<feature type="region of interest" description="Disordered" evidence="1">
    <location>
        <begin position="1"/>
        <end position="27"/>
    </location>
</feature>
<name>A0A8X7THR6_BRACI</name>
<feature type="non-terminal residue" evidence="2">
    <location>
        <position position="86"/>
    </location>
</feature>
<dbReference type="InterPro" id="IPR046939">
    <property type="entry name" value="TPPII_C_sf"/>
</dbReference>
<dbReference type="Proteomes" id="UP000886595">
    <property type="component" value="Unassembled WGS sequence"/>
</dbReference>
<organism evidence="2 3">
    <name type="scientific">Brassica carinata</name>
    <name type="common">Ethiopian mustard</name>
    <name type="synonym">Abyssinian cabbage</name>
    <dbReference type="NCBI Taxonomy" id="52824"/>
    <lineage>
        <taxon>Eukaryota</taxon>
        <taxon>Viridiplantae</taxon>
        <taxon>Streptophyta</taxon>
        <taxon>Embryophyta</taxon>
        <taxon>Tracheophyta</taxon>
        <taxon>Spermatophyta</taxon>
        <taxon>Magnoliopsida</taxon>
        <taxon>eudicotyledons</taxon>
        <taxon>Gunneridae</taxon>
        <taxon>Pentapetalae</taxon>
        <taxon>rosids</taxon>
        <taxon>malvids</taxon>
        <taxon>Brassicales</taxon>
        <taxon>Brassicaceae</taxon>
        <taxon>Brassiceae</taxon>
        <taxon>Brassica</taxon>
    </lineage>
</organism>
<dbReference type="EMBL" id="JAAMPC010001498">
    <property type="protein sequence ID" value="KAG2240696.1"/>
    <property type="molecule type" value="Genomic_DNA"/>
</dbReference>